<dbReference type="AlphaFoldDB" id="A0AAN8J5K5"/>
<evidence type="ECO:0000313" key="3">
    <source>
        <dbReference type="EMBL" id="KAK6169701.1"/>
    </source>
</evidence>
<dbReference type="Proteomes" id="UP001347796">
    <property type="component" value="Unassembled WGS sequence"/>
</dbReference>
<comment type="caution">
    <text evidence="3">The sequence shown here is derived from an EMBL/GenBank/DDBJ whole genome shotgun (WGS) entry which is preliminary data.</text>
</comment>
<gene>
    <name evidence="3" type="ORF">SNE40_020696</name>
</gene>
<dbReference type="EMBL" id="JAZGQO010000015">
    <property type="protein sequence ID" value="KAK6169701.1"/>
    <property type="molecule type" value="Genomic_DNA"/>
</dbReference>
<evidence type="ECO:0000313" key="4">
    <source>
        <dbReference type="Proteomes" id="UP001347796"/>
    </source>
</evidence>
<keyword evidence="2" id="KW-0732">Signal</keyword>
<accession>A0AAN8J5K5</accession>
<organism evidence="3 4">
    <name type="scientific">Patella caerulea</name>
    <name type="common">Rayed Mediterranean limpet</name>
    <dbReference type="NCBI Taxonomy" id="87958"/>
    <lineage>
        <taxon>Eukaryota</taxon>
        <taxon>Metazoa</taxon>
        <taxon>Spiralia</taxon>
        <taxon>Lophotrochozoa</taxon>
        <taxon>Mollusca</taxon>
        <taxon>Gastropoda</taxon>
        <taxon>Patellogastropoda</taxon>
        <taxon>Patelloidea</taxon>
        <taxon>Patellidae</taxon>
        <taxon>Patella</taxon>
    </lineage>
</organism>
<reference evidence="3 4" key="1">
    <citation type="submission" date="2024-01" db="EMBL/GenBank/DDBJ databases">
        <title>The genome of the rayed Mediterranean limpet Patella caerulea (Linnaeus, 1758).</title>
        <authorList>
            <person name="Anh-Thu Weber A."/>
            <person name="Halstead-Nussloch G."/>
        </authorList>
    </citation>
    <scope>NUCLEOTIDE SEQUENCE [LARGE SCALE GENOMIC DNA]</scope>
    <source>
        <strain evidence="3">AATW-2023a</strain>
        <tissue evidence="3">Whole specimen</tissue>
    </source>
</reference>
<feature type="signal peptide" evidence="2">
    <location>
        <begin position="1"/>
        <end position="20"/>
    </location>
</feature>
<evidence type="ECO:0000256" key="1">
    <source>
        <dbReference type="SAM" id="MobiDB-lite"/>
    </source>
</evidence>
<proteinExistence type="predicted"/>
<protein>
    <submittedName>
        <fullName evidence="3">Uncharacterized protein</fullName>
    </submittedName>
</protein>
<feature type="chain" id="PRO_5042872997" evidence="2">
    <location>
        <begin position="21"/>
        <end position="200"/>
    </location>
</feature>
<keyword evidence="4" id="KW-1185">Reference proteome</keyword>
<evidence type="ECO:0000256" key="2">
    <source>
        <dbReference type="SAM" id="SignalP"/>
    </source>
</evidence>
<sequence>MPGWFLYTFASSVTSVGVSGTSTDESPGPSQCPYTSQTAWATSYLIPGEKFPKSFLTSCKKNLSPSQSDKRGVVRILVDDINGVCSRLSARDIYIVALKLVDTYKTSLMDSFGDTRIGSGYSSFINRIQDGLNNGNRKRSSSDFINSGRGKSPTTKNGYGWLPESILGEIPREEYLESKEILQRQSRFTDVNFSLITEVM</sequence>
<name>A0AAN8J5K5_PATCE</name>
<feature type="region of interest" description="Disordered" evidence="1">
    <location>
        <begin position="134"/>
        <end position="157"/>
    </location>
</feature>